<evidence type="ECO:0000313" key="2">
    <source>
        <dbReference type="EMBL" id="QQR36395.1"/>
    </source>
</evidence>
<keyword evidence="1" id="KW-0472">Membrane</keyword>
<evidence type="ECO:0000256" key="1">
    <source>
        <dbReference type="SAM" id="Phobius"/>
    </source>
</evidence>
<gene>
    <name evidence="2" type="ORF">JI749_01785</name>
</gene>
<reference evidence="2 3" key="1">
    <citation type="submission" date="2021-01" db="EMBL/GenBank/DDBJ databases">
        <title>Genome seq and assembly of Devosia sp. G19.</title>
        <authorList>
            <person name="Chhetri G."/>
        </authorList>
    </citation>
    <scope>NUCLEOTIDE SEQUENCE [LARGE SCALE GENOMIC DNA]</scope>
    <source>
        <strain evidence="2 3">G19</strain>
    </source>
</reference>
<feature type="transmembrane region" description="Helical" evidence="1">
    <location>
        <begin position="110"/>
        <end position="136"/>
    </location>
</feature>
<feature type="transmembrane region" description="Helical" evidence="1">
    <location>
        <begin position="177"/>
        <end position="199"/>
    </location>
</feature>
<keyword evidence="1" id="KW-1133">Transmembrane helix</keyword>
<feature type="transmembrane region" description="Helical" evidence="1">
    <location>
        <begin position="142"/>
        <end position="165"/>
    </location>
</feature>
<feature type="transmembrane region" description="Helical" evidence="1">
    <location>
        <begin position="266"/>
        <end position="289"/>
    </location>
</feature>
<keyword evidence="1" id="KW-0812">Transmembrane</keyword>
<evidence type="ECO:0008006" key="4">
    <source>
        <dbReference type="Google" id="ProtNLM"/>
    </source>
</evidence>
<keyword evidence="3" id="KW-1185">Reference proteome</keyword>
<dbReference type="EMBL" id="CP068047">
    <property type="protein sequence ID" value="QQR36395.1"/>
    <property type="molecule type" value="Genomic_DNA"/>
</dbReference>
<sequence>MKAFIALVHRELIEHRGAFLIGPLLLVGIILGVTILAFTVGRIDTRFSGDMLNVSTIAIPFFGSLFLGVAWGLYLLATLFFYCADGFAADKRNNALLFWKSMPVSDFRILLAKLVAAVTILPGAVFAVVLLSMALMLGTAQITMLFSGLPMGFGFAGLWQVFWNVALIELVQLAASLLWYLPFMALVGAMATVVGRWAIPGALLLPALASTLEWVTLGGTHPFATRTWNYLTYRMTVPESRMVDHWMQGNPMTVDVSAGLAYASDLIALLDWTQVGIGAVFAVAVIYLASEYRRRSNDN</sequence>
<evidence type="ECO:0000313" key="3">
    <source>
        <dbReference type="Proteomes" id="UP000595460"/>
    </source>
</evidence>
<accession>A0ABX7BWS1</accession>
<name>A0ABX7BWS1_9HYPH</name>
<dbReference type="RefSeq" id="WP_201657987.1">
    <property type="nucleotide sequence ID" value="NZ_CP068047.1"/>
</dbReference>
<feature type="transmembrane region" description="Helical" evidence="1">
    <location>
        <begin position="61"/>
        <end position="89"/>
    </location>
</feature>
<proteinExistence type="predicted"/>
<organism evidence="2 3">
    <name type="scientific">Devosia oryziradicis</name>
    <dbReference type="NCBI Taxonomy" id="2801335"/>
    <lineage>
        <taxon>Bacteria</taxon>
        <taxon>Pseudomonadati</taxon>
        <taxon>Pseudomonadota</taxon>
        <taxon>Alphaproteobacteria</taxon>
        <taxon>Hyphomicrobiales</taxon>
        <taxon>Devosiaceae</taxon>
        <taxon>Devosia</taxon>
    </lineage>
</organism>
<protein>
    <recommendedName>
        <fullName evidence="4">ABC transporter permease</fullName>
    </recommendedName>
</protein>
<dbReference type="Proteomes" id="UP000595460">
    <property type="component" value="Chromosome"/>
</dbReference>
<feature type="transmembrane region" description="Helical" evidence="1">
    <location>
        <begin position="20"/>
        <end position="41"/>
    </location>
</feature>